<sequence length="316" mass="35345">MSLNINTSTILVSCLSAFCSISANATPKNAEYLPVELSFINTTTSSALDESDHNFNCQSGFVITGRKHKGDENGDTWYTCSEPLANGERLTFRETYLSSDIEESDSYFSCPEYSVMTGRKHKGDENGDTRYTCTYIEMNGSPVKIDRDNTYTDGSQKESSSDFSSVPYNMIITGRKHDDDENGKTWMYYAGLKAVGPQEPGEPEENINLIIKNLSSDDIVLNAEFLNEDFSTISISDELIEMNHSYTSPSLFEPRNDENIPQRIEIKTSSDQLIQSYCNIIYTKNDGNLSVSDDCDNLDAYLEVNENQSSAVIEVK</sequence>
<accession>A0ABQ6ETF1</accession>
<organism evidence="2 3">
    <name type="scientific">Vibrio zhanjiangensis</name>
    <dbReference type="NCBI Taxonomy" id="1046128"/>
    <lineage>
        <taxon>Bacteria</taxon>
        <taxon>Pseudomonadati</taxon>
        <taxon>Pseudomonadota</taxon>
        <taxon>Gammaproteobacteria</taxon>
        <taxon>Vibrionales</taxon>
        <taxon>Vibrionaceae</taxon>
        <taxon>Vibrio</taxon>
    </lineage>
</organism>
<gene>
    <name evidence="2" type="ORF">GCM10007938_00450</name>
</gene>
<dbReference type="RefSeq" id="WP_284190204.1">
    <property type="nucleotide sequence ID" value="NZ_BSPW01000001.1"/>
</dbReference>
<comment type="caution">
    <text evidence="2">The sequence shown here is derived from an EMBL/GenBank/DDBJ whole genome shotgun (WGS) entry which is preliminary data.</text>
</comment>
<dbReference type="Proteomes" id="UP001157138">
    <property type="component" value="Unassembled WGS sequence"/>
</dbReference>
<feature type="signal peptide" evidence="1">
    <location>
        <begin position="1"/>
        <end position="25"/>
    </location>
</feature>
<keyword evidence="1" id="KW-0732">Signal</keyword>
<feature type="chain" id="PRO_5046421028" evidence="1">
    <location>
        <begin position="26"/>
        <end position="316"/>
    </location>
</feature>
<evidence type="ECO:0000256" key="1">
    <source>
        <dbReference type="SAM" id="SignalP"/>
    </source>
</evidence>
<keyword evidence="3" id="KW-1185">Reference proteome</keyword>
<dbReference type="EMBL" id="BSPW01000001">
    <property type="protein sequence ID" value="GLT16269.1"/>
    <property type="molecule type" value="Genomic_DNA"/>
</dbReference>
<name>A0ABQ6ETF1_9VIBR</name>
<reference evidence="3" key="1">
    <citation type="journal article" date="2019" name="Int. J. Syst. Evol. Microbiol.">
        <title>The Global Catalogue of Microorganisms (GCM) 10K type strain sequencing project: providing services to taxonomists for standard genome sequencing and annotation.</title>
        <authorList>
            <consortium name="The Broad Institute Genomics Platform"/>
            <consortium name="The Broad Institute Genome Sequencing Center for Infectious Disease"/>
            <person name="Wu L."/>
            <person name="Ma J."/>
        </authorList>
    </citation>
    <scope>NUCLEOTIDE SEQUENCE [LARGE SCALE GENOMIC DNA]</scope>
    <source>
        <strain evidence="3">NBRC 108723</strain>
    </source>
</reference>
<evidence type="ECO:0000313" key="3">
    <source>
        <dbReference type="Proteomes" id="UP001157138"/>
    </source>
</evidence>
<proteinExistence type="predicted"/>
<evidence type="ECO:0000313" key="2">
    <source>
        <dbReference type="EMBL" id="GLT16269.1"/>
    </source>
</evidence>
<protein>
    <submittedName>
        <fullName evidence="2">Uncharacterized protein</fullName>
    </submittedName>
</protein>